<evidence type="ECO:0000313" key="2">
    <source>
        <dbReference type="Proteomes" id="UP000004322"/>
    </source>
</evidence>
<dbReference type="OrthoDB" id="2231884at2"/>
<gene>
    <name evidence="1" type="ORF">STRCR_0139</name>
</gene>
<dbReference type="InterPro" id="IPR021462">
    <property type="entry name" value="DUF3114"/>
</dbReference>
<reference evidence="1" key="1">
    <citation type="submission" date="2011-07" db="EMBL/GenBank/DDBJ databases">
        <authorList>
            <person name="Stanhope M.J."/>
            <person name="Durkin A.S."/>
            <person name="Hostetler J."/>
            <person name="Kim M."/>
            <person name="Radune D."/>
            <person name="Singh I."/>
            <person name="Town C.D."/>
        </authorList>
    </citation>
    <scope>NUCLEOTIDE SEQUENCE [LARGE SCALE GENOMIC DNA]</scope>
    <source>
        <strain evidence="1">HS-6</strain>
    </source>
</reference>
<dbReference type="AlphaFoldDB" id="G5JNA2"/>
<dbReference type="STRING" id="873449.STRCR_0139"/>
<comment type="caution">
    <text evidence="1">The sequence shown here is derived from an EMBL/GenBank/DDBJ whole genome shotgun (WGS) entry which is preliminary data.</text>
</comment>
<sequence length="229" mass="26161">MILKAHQFRYVISQQQVQYIRDWAIKEYGADQAKRMTDRDKLVAYVADSDVKVSSADESSRLHNKAKYNKDTHEMEYADGNSDQMNYKVLLGSGGHSEFIVDENGNFLNEIDSHKEIEDNTNGIVNGASFNYANANDGTHIQMDVHTAKYLDTSFRDIAGKYKSPNNLNSNIQDGWEDFWGSVQGKGGNGEDWNSSYWNSRGAYSKDGISAHDRVEKERENFRKMIKNY</sequence>
<name>G5JNA2_STRCG</name>
<evidence type="ECO:0000313" key="1">
    <source>
        <dbReference type="EMBL" id="EHI73502.1"/>
    </source>
</evidence>
<protein>
    <submittedName>
        <fullName evidence="1">Uncharacterized protein</fullName>
    </submittedName>
</protein>
<organism evidence="1 2">
    <name type="scientific">Streptococcus criceti HS-6</name>
    <dbReference type="NCBI Taxonomy" id="873449"/>
    <lineage>
        <taxon>Bacteria</taxon>
        <taxon>Bacillati</taxon>
        <taxon>Bacillota</taxon>
        <taxon>Bacilli</taxon>
        <taxon>Lactobacillales</taxon>
        <taxon>Streptococcaceae</taxon>
        <taxon>Streptococcus</taxon>
    </lineage>
</organism>
<dbReference type="EMBL" id="AEUV02000002">
    <property type="protein sequence ID" value="EHI73502.1"/>
    <property type="molecule type" value="Genomic_DNA"/>
</dbReference>
<keyword evidence="2" id="KW-1185">Reference proteome</keyword>
<proteinExistence type="predicted"/>
<accession>G5JNA2</accession>
<dbReference type="Proteomes" id="UP000004322">
    <property type="component" value="Unassembled WGS sequence"/>
</dbReference>
<dbReference type="Pfam" id="PF11311">
    <property type="entry name" value="DUF3114"/>
    <property type="match status" value="1"/>
</dbReference>
<dbReference type="RefSeq" id="WP_004225510.1">
    <property type="nucleotide sequence ID" value="NZ_AEUV02000002.1"/>
</dbReference>